<keyword evidence="13" id="KW-1185">Reference proteome</keyword>
<dbReference type="EC" id="2.7.11.1" evidence="3"/>
<dbReference type="GO" id="GO:0005524">
    <property type="term" value="F:ATP binding"/>
    <property type="evidence" value="ECO:0007669"/>
    <property type="project" value="InterPro"/>
</dbReference>
<dbReference type="Gene3D" id="1.10.510.10">
    <property type="entry name" value="Transferase(Phosphotransferase) domain 1"/>
    <property type="match status" value="1"/>
</dbReference>
<evidence type="ECO:0000256" key="4">
    <source>
        <dbReference type="ARBA" id="ARBA00013948"/>
    </source>
</evidence>
<dbReference type="EMBL" id="JABEXW010000202">
    <property type="protein sequence ID" value="KAF4968334.1"/>
    <property type="molecule type" value="Genomic_DNA"/>
</dbReference>
<evidence type="ECO:0000256" key="5">
    <source>
        <dbReference type="ARBA" id="ARBA00019973"/>
    </source>
</evidence>
<evidence type="ECO:0000259" key="11">
    <source>
        <dbReference type="PROSITE" id="PS50011"/>
    </source>
</evidence>
<comment type="catalytic activity">
    <reaction evidence="8">
        <text>L-threonyl-[protein] + ATP = O-phospho-L-threonyl-[protein] + ADP + H(+)</text>
        <dbReference type="Rhea" id="RHEA:46608"/>
        <dbReference type="Rhea" id="RHEA-COMP:11060"/>
        <dbReference type="Rhea" id="RHEA-COMP:11605"/>
        <dbReference type="ChEBI" id="CHEBI:15378"/>
        <dbReference type="ChEBI" id="CHEBI:30013"/>
        <dbReference type="ChEBI" id="CHEBI:30616"/>
        <dbReference type="ChEBI" id="CHEBI:61977"/>
        <dbReference type="ChEBI" id="CHEBI:456216"/>
        <dbReference type="EC" id="2.7.11.1"/>
    </reaction>
</comment>
<dbReference type="PANTHER" id="PTHR44305:SF24">
    <property type="entry name" value="TYROSINE-PROTEIN KINASE C03B1.5-RELATED"/>
    <property type="match status" value="1"/>
</dbReference>
<dbReference type="Pfam" id="PF00069">
    <property type="entry name" value="Pkinase"/>
    <property type="match status" value="1"/>
</dbReference>
<dbReference type="PROSITE" id="PS50011">
    <property type="entry name" value="PROTEIN_KINASE_DOM"/>
    <property type="match status" value="1"/>
</dbReference>
<dbReference type="Proteomes" id="UP000622797">
    <property type="component" value="Unassembled WGS sequence"/>
</dbReference>
<protein>
    <recommendedName>
        <fullName evidence="5">EKC/KEOPS complex subunit BUD32</fullName>
        <ecNumber evidence="3">2.7.11.1</ecNumber>
    </recommendedName>
    <alternativeName>
        <fullName evidence="6 7">Atypical Serine/threonine protein kinase BUD32</fullName>
    </alternativeName>
    <alternativeName>
        <fullName evidence="4">EKC/KEOPS complex subunit bud32</fullName>
    </alternativeName>
</protein>
<evidence type="ECO:0000313" key="13">
    <source>
        <dbReference type="Proteomes" id="UP000622797"/>
    </source>
</evidence>
<evidence type="ECO:0000256" key="8">
    <source>
        <dbReference type="ARBA" id="ARBA00047899"/>
    </source>
</evidence>
<evidence type="ECO:0000256" key="1">
    <source>
        <dbReference type="ARBA" id="ARBA00003747"/>
    </source>
</evidence>
<comment type="function">
    <text evidence="1">Component of the EKC/KEOPS complex that is required for the formation of a threonylcarbamoyl group on adenosine at position 37 (t(6)A37) in tRNAs that read codons beginning with adenine. The complex is probably involved in the transfer of the threonylcarbamoyl moiety of threonylcarbamoyl-AMP (TC-AMP) to the N6 group of A37. BUD32 has ATPase activity in the context of the EKC/KEOPS complex and likely plays a supporting role to the catalytic subunit KAE1. The EKC/KEOPS complex also promotes both telomere uncapping and telomere elongation. The complex is required for efficient recruitment of transcriptional coactivators.</text>
</comment>
<dbReference type="PANTHER" id="PTHR44305">
    <property type="entry name" value="SI:DKEY-192D15.2-RELATED"/>
    <property type="match status" value="1"/>
</dbReference>
<evidence type="ECO:0000256" key="3">
    <source>
        <dbReference type="ARBA" id="ARBA00012513"/>
    </source>
</evidence>
<comment type="catalytic activity">
    <reaction evidence="9">
        <text>L-seryl-[protein] + ATP = O-phospho-L-seryl-[protein] + ADP + H(+)</text>
        <dbReference type="Rhea" id="RHEA:17989"/>
        <dbReference type="Rhea" id="RHEA-COMP:9863"/>
        <dbReference type="Rhea" id="RHEA-COMP:11604"/>
        <dbReference type="ChEBI" id="CHEBI:15378"/>
        <dbReference type="ChEBI" id="CHEBI:29999"/>
        <dbReference type="ChEBI" id="CHEBI:30616"/>
        <dbReference type="ChEBI" id="CHEBI:83421"/>
        <dbReference type="ChEBI" id="CHEBI:456216"/>
        <dbReference type="EC" id="2.7.11.1"/>
    </reaction>
</comment>
<feature type="domain" description="Protein kinase" evidence="11">
    <location>
        <begin position="1"/>
        <end position="346"/>
    </location>
</feature>
<evidence type="ECO:0000256" key="10">
    <source>
        <dbReference type="SAM" id="MobiDB-lite"/>
    </source>
</evidence>
<dbReference type="OrthoDB" id="248923at2759"/>
<organism evidence="12 13">
    <name type="scientific">Fusarium sarcochroum</name>
    <dbReference type="NCBI Taxonomy" id="1208366"/>
    <lineage>
        <taxon>Eukaryota</taxon>
        <taxon>Fungi</taxon>
        <taxon>Dikarya</taxon>
        <taxon>Ascomycota</taxon>
        <taxon>Pezizomycotina</taxon>
        <taxon>Sordariomycetes</taxon>
        <taxon>Hypocreomycetidae</taxon>
        <taxon>Hypocreales</taxon>
        <taxon>Nectriaceae</taxon>
        <taxon>Fusarium</taxon>
        <taxon>Fusarium lateritium species complex</taxon>
    </lineage>
</organism>
<dbReference type="InterPro" id="IPR053083">
    <property type="entry name" value="TF_kinase-domain_protein"/>
</dbReference>
<reference evidence="12" key="2">
    <citation type="submission" date="2020-05" db="EMBL/GenBank/DDBJ databases">
        <authorList>
            <person name="Kim H.-S."/>
            <person name="Proctor R.H."/>
            <person name="Brown D.W."/>
        </authorList>
    </citation>
    <scope>NUCLEOTIDE SEQUENCE</scope>
    <source>
        <strain evidence="12">NRRL 20472</strain>
    </source>
</reference>
<reference evidence="12" key="1">
    <citation type="journal article" date="2020" name="BMC Genomics">
        <title>Correction to: Identification and distribution of gene clusters required for synthesis of sphingolipid metabolism inhibitors in diverse species of the filamentous fungus Fusarium.</title>
        <authorList>
            <person name="Kim H.S."/>
            <person name="Lohmar J.M."/>
            <person name="Busman M."/>
            <person name="Brown D.W."/>
            <person name="Naumann T.A."/>
            <person name="Divon H.H."/>
            <person name="Lysoe E."/>
            <person name="Uhlig S."/>
            <person name="Proctor R.H."/>
        </authorList>
    </citation>
    <scope>NUCLEOTIDE SEQUENCE</scope>
    <source>
        <strain evidence="12">NRRL 20472</strain>
    </source>
</reference>
<dbReference type="InterPro" id="IPR011009">
    <property type="entry name" value="Kinase-like_dom_sf"/>
</dbReference>
<gene>
    <name evidence="12" type="ORF">FSARC_4280</name>
</gene>
<proteinExistence type="predicted"/>
<dbReference type="SUPFAM" id="SSF56112">
    <property type="entry name" value="Protein kinase-like (PK-like)"/>
    <property type="match status" value="1"/>
</dbReference>
<accession>A0A8H4U2L1</accession>
<evidence type="ECO:0000256" key="7">
    <source>
        <dbReference type="ARBA" id="ARBA00033194"/>
    </source>
</evidence>
<feature type="region of interest" description="Disordered" evidence="10">
    <location>
        <begin position="585"/>
        <end position="628"/>
    </location>
</feature>
<comment type="caution">
    <text evidence="12">The sequence shown here is derived from an EMBL/GenBank/DDBJ whole genome shotgun (WGS) entry which is preliminary data.</text>
</comment>
<dbReference type="GO" id="GO:0004674">
    <property type="term" value="F:protein serine/threonine kinase activity"/>
    <property type="evidence" value="ECO:0007669"/>
    <property type="project" value="UniProtKB-EC"/>
</dbReference>
<sequence>MFDPVTLNFTTWPQPSYTCYEPTERFPFCQVKTIPRSSSSDLQKFEIHEEYCHDLVKEHMERWPGSTKGHGSDRKPSYMLFLARSYLLCIPYIESDLERQLLALDGPRVSRTETLPNVWLWEQLVGVSEALKTIHTGISEGDSGRVIISHFDLRPANILVTADKKLKITDFGQSYIEWVKDGNKDETFYNSGHPRYAPHESLLMTGEETDLAKEKEPAKLTDEEQHNTLIGQLNYDVWSLACIMTEVLVYLCDGPTKVEELRKTLKETPMKDRFFIEKDKVMRLKPCVERSIHSIQQSERFQDDIAHERYIKDVANLLFGMFDTNQYKRPSSGAVLERLKQAESTYTKNLRTQDDPLAQEVLGLTLSCAGDELGWVDGSGLIVSFAEICQSYRREKRTEKRAVPFSALPKPTKEALSTTDNKHQKRDRAIIGQGTSRRRGACWEAGRFASPIMADFVFTRKYGRQRTFKNARIQFWAKSNRKVANNPIAPQQDQSDIRPVIDTMAIFVEDKRLLIEIPIDNNQNYIRSDKAGEVDALTNTTDGHNAFESYWSPRLEPWDRIDQSSAFSITPPIRPGAERCLFRRKEAKTSSGGGVRQDNKDDDQYEGRRSKSTGICAEKGVGETKVVN</sequence>
<dbReference type="InterPro" id="IPR008266">
    <property type="entry name" value="Tyr_kinase_AS"/>
</dbReference>
<dbReference type="InterPro" id="IPR000719">
    <property type="entry name" value="Prot_kinase_dom"/>
</dbReference>
<comment type="subunit">
    <text evidence="2">Component of the EKC/KEOPS complex composed of at least BUD32, CGI121, GON7, KAE1 and PCC1; the whole complex dimerizes.</text>
</comment>
<dbReference type="SMART" id="SM00220">
    <property type="entry name" value="S_TKc"/>
    <property type="match status" value="1"/>
</dbReference>
<evidence type="ECO:0000256" key="6">
    <source>
        <dbReference type="ARBA" id="ARBA00030980"/>
    </source>
</evidence>
<dbReference type="AlphaFoldDB" id="A0A8H4U2L1"/>
<evidence type="ECO:0000256" key="2">
    <source>
        <dbReference type="ARBA" id="ARBA00011534"/>
    </source>
</evidence>
<dbReference type="PROSITE" id="PS00109">
    <property type="entry name" value="PROTEIN_KINASE_TYR"/>
    <property type="match status" value="1"/>
</dbReference>
<evidence type="ECO:0000256" key="9">
    <source>
        <dbReference type="ARBA" id="ARBA00048679"/>
    </source>
</evidence>
<evidence type="ECO:0000313" key="12">
    <source>
        <dbReference type="EMBL" id="KAF4968334.1"/>
    </source>
</evidence>
<name>A0A8H4U2L1_9HYPO</name>